<dbReference type="GO" id="GO:0006351">
    <property type="term" value="P:DNA-templated transcription"/>
    <property type="evidence" value="ECO:0007669"/>
    <property type="project" value="UniProtKB-UniRule"/>
</dbReference>
<keyword evidence="7 8" id="KW-0693">Viral RNA replication</keyword>
<sequence length="1299" mass="149084">MATLAESLELVTVALEKASGVKIKREDAVTEFYHFSSKIREQRKLKGTKYRTAVDDLRLRAERDQTLYGLPVQRTVRWADLLGVYVNDEGKDALQIFESSILSLELLDPEEEFLRNYDSRIDHNYSSFVQMRAEQEMQIYGDTPIIYWIAMIETLSQHFQFLPLGLSLLRALVSKYGSLFHQNVRDLSKIRDFTPTFTTPLITEMCIAESILEFNLLFRFEDERIDRFTFGAKKISPFSLLREFFLICLPHPKRVNNMLRAPYSWFVKSWGIAVERVWVLNSRASDDRNSKDVIYTGYSRTTNIYSNMIMQSVFHDKSLKQNIEKIKQTEDYVMSIIGYRVELKYFGAMLDKVYITEFDPRDVSQVMLASHLLAIQVITGYGRAWVKNEGSKVDDQKKDSAENFIRRVSEYTSQNFIKAYDEALQDGETIVRPHEVYGSMLRLAKNTSSGFSAEISVQKRYGPKASRRDEIVKIKSRIKALVIFLKGHEMFTEKSLRTKYNTVELYQIKGSRDVPIKSTRTIFAINLAVLVPQLILTLPLNEYFAKVGGITAPWHGKLSGKLIIGDLEATGSRVMDACDTFRNSADANILTIAIDYSEYDAHMTPHNFRKGMVEGIRSAMKRYSHYRYLGFTLDEIIDAAYGEGRVINTLWDGKRKIYIVSRDKYLSLYHDKKPEGNFKNAKGTYPMLHSDLSLLKPEKGHELILASCVDGHDLAMINTHLSGENSTLIANSMHNMAIGRIMQEEVSKGGGAIEFLSEQYVGDDTLFYSRMRTLDVEKFNTAITTMFAAIEKCGHEVSESKTLIAPFSVEKTQTHAKQGVYIPQDRMMIVSSERRKDIEDVQGYMRSQIQTMCTKCSRGFSDRLAMIILMLKGAVVGMRKFKSTIKEAGKYRPRKFDDDVEDGYTLAWIRHPGTLFIPIAWNGYGCHPLAVNLVMTPEIFIDSCSMIKDRVMDVLIGLIGRSPPHWNETQADKRQIRAVEPNSFFQKMARPAVYQTLMDPRLMQEVEKLPLGDYAPNRVATTMMHSALLKEKSARVLLSAGYEEEFRDALNGWTPLPVTFNCGSMELTTLYAKIFDVRSEEVPIRSSEFFPDVNLPPSFRLQKMMIGHRASTRVRMSYVDKIDSILRGDTIMRGFITANTIISILEKIGLAHESTDLKTLFELLNIEPRVAERLAEYIASERIRFDGLQVAKGGIGGDEFSMSLDILTEEMSDRFISTPHQFTKTEVDVIRLYVSQRLMLDVLCGKHLKRYTFSVSQNSKVRYKQRMLRLRMFTPRLRRIRHLLDVTRMSARMVEQQFL</sequence>
<dbReference type="EC" id="2.7.7.48" evidence="2 8"/>
<name>A0A482A631_9REOV</name>
<keyword evidence="3 8" id="KW-0696">RNA-directed RNA polymerase</keyword>
<comment type="similarity">
    <text evidence="1 8">Belongs to the reoviridae RNA-directed RNA polymerase family.</text>
</comment>
<evidence type="ECO:0000256" key="3">
    <source>
        <dbReference type="ARBA" id="ARBA00022484"/>
    </source>
</evidence>
<dbReference type="InterPro" id="IPR007097">
    <property type="entry name" value="RNA-dir_pol_reovirus"/>
</dbReference>
<dbReference type="InterPro" id="IPR008723">
    <property type="entry name" value="RNA_pol_orbivir"/>
</dbReference>
<evidence type="ECO:0000256" key="4">
    <source>
        <dbReference type="ARBA" id="ARBA00022679"/>
    </source>
</evidence>
<comment type="catalytic activity">
    <reaction evidence="8">
        <text>RNA(n) + a ribonucleoside 5'-triphosphate = RNA(n+1) + diphosphate</text>
        <dbReference type="Rhea" id="RHEA:21248"/>
        <dbReference type="Rhea" id="RHEA-COMP:14527"/>
        <dbReference type="Rhea" id="RHEA-COMP:17342"/>
        <dbReference type="ChEBI" id="CHEBI:33019"/>
        <dbReference type="ChEBI" id="CHEBI:61557"/>
        <dbReference type="ChEBI" id="CHEBI:140395"/>
        <dbReference type="EC" id="2.7.7.48"/>
    </reaction>
</comment>
<keyword evidence="6 8" id="KW-0547">Nucleotide-binding</keyword>
<organism evidence="10">
    <name type="scientific">Ife virus</name>
    <dbReference type="NCBI Taxonomy" id="2547357"/>
    <lineage>
        <taxon>Viruses</taxon>
        <taxon>Riboviria</taxon>
        <taxon>Orthornavirae</taxon>
        <taxon>Duplornaviricota</taxon>
        <taxon>Resentoviricetes</taxon>
        <taxon>Reovirales</taxon>
        <taxon>Sedoreoviridae</taxon>
        <taxon>Orbivirus</taxon>
    </lineage>
</organism>
<dbReference type="GO" id="GO:0003723">
    <property type="term" value="F:RNA binding"/>
    <property type="evidence" value="ECO:0007669"/>
    <property type="project" value="InterPro"/>
</dbReference>
<evidence type="ECO:0000259" key="9">
    <source>
        <dbReference type="PROSITE" id="PS50523"/>
    </source>
</evidence>
<feature type="domain" description="RdRp catalytic" evidence="9">
    <location>
        <begin position="562"/>
        <end position="810"/>
    </location>
</feature>
<dbReference type="GO" id="GO:0019079">
    <property type="term" value="P:viral genome replication"/>
    <property type="evidence" value="ECO:0007669"/>
    <property type="project" value="InterPro"/>
</dbReference>
<protein>
    <recommendedName>
        <fullName evidence="2 8">RNA-directed RNA polymerase</fullName>
        <ecNumber evidence="2 8">2.7.7.48</ecNumber>
    </recommendedName>
</protein>
<evidence type="ECO:0000256" key="6">
    <source>
        <dbReference type="ARBA" id="ARBA00022741"/>
    </source>
</evidence>
<evidence type="ECO:0000256" key="2">
    <source>
        <dbReference type="ARBA" id="ARBA00012494"/>
    </source>
</evidence>
<dbReference type="SUPFAM" id="SSF56672">
    <property type="entry name" value="DNA/RNA polymerases"/>
    <property type="match status" value="1"/>
</dbReference>
<evidence type="ECO:0000256" key="8">
    <source>
        <dbReference type="PIRNR" id="PIRNR000821"/>
    </source>
</evidence>
<evidence type="ECO:0000313" key="10">
    <source>
        <dbReference type="EMBL" id="QBL15275.1"/>
    </source>
</evidence>
<dbReference type="InterPro" id="IPR043502">
    <property type="entry name" value="DNA/RNA_pol_sf"/>
</dbReference>
<dbReference type="Pfam" id="PF05788">
    <property type="entry name" value="Orbi_VP1"/>
    <property type="match status" value="1"/>
</dbReference>
<evidence type="ECO:0000256" key="5">
    <source>
        <dbReference type="ARBA" id="ARBA00022695"/>
    </source>
</evidence>
<dbReference type="GO" id="GO:0000166">
    <property type="term" value="F:nucleotide binding"/>
    <property type="evidence" value="ECO:0007669"/>
    <property type="project" value="UniProtKB-KW"/>
</dbReference>
<dbReference type="GO" id="GO:0003968">
    <property type="term" value="F:RNA-directed RNA polymerase activity"/>
    <property type="evidence" value="ECO:0007669"/>
    <property type="project" value="UniProtKB-UniRule"/>
</dbReference>
<keyword evidence="4 8" id="KW-0808">Transferase</keyword>
<evidence type="ECO:0000256" key="1">
    <source>
        <dbReference type="ARBA" id="ARBA00009581"/>
    </source>
</evidence>
<accession>A0A482A631</accession>
<dbReference type="PROSITE" id="PS50523">
    <property type="entry name" value="RDRP_DSRNA_REO"/>
    <property type="match status" value="1"/>
</dbReference>
<evidence type="ECO:0000256" key="7">
    <source>
        <dbReference type="ARBA" id="ARBA00022953"/>
    </source>
</evidence>
<keyword evidence="5 8" id="KW-0548">Nucleotidyltransferase</keyword>
<dbReference type="PIRSF" id="PIRSF000821">
    <property type="entry name" value="RdRPol"/>
    <property type="match status" value="1"/>
</dbReference>
<proteinExistence type="inferred from homology"/>
<dbReference type="EMBL" id="MK359235">
    <property type="protein sequence ID" value="QBL15275.1"/>
    <property type="molecule type" value="Genomic_RNA"/>
</dbReference>
<reference evidence="10" key="1">
    <citation type="journal article" date="2019" name="Viruses">
        <title>Discovery and Characterization of Bukakata orbivirus (Reoviridae:Orbivirus), a Novel Virus from a Ugandan Bat.</title>
        <authorList>
            <person name="Fagre A.C."/>
            <person name="Lee J.S."/>
            <person name="Kityo R.M."/>
            <person name="Bergren N.A."/>
            <person name="Mossel E.C."/>
            <person name="Nakayiki T."/>
            <person name="Nalikka B."/>
            <person name="Nyakarahuka L."/>
            <person name="Gilbert A.T."/>
            <person name="Peterhans J.K."/>
            <person name="Crabtree M.B."/>
            <person name="Towner J.S."/>
            <person name="Amman B.R."/>
            <person name="Sealy T.K."/>
            <person name="Schuh A.J."/>
            <person name="Nichol S.T."/>
            <person name="Lutwama J.J."/>
            <person name="Miller B.R."/>
            <person name="Kading R.C."/>
        </authorList>
    </citation>
    <scope>NUCLEOTIDE SEQUENCE</scope>
    <source>
        <strain evidence="10">IbAn 57245</strain>
    </source>
</reference>